<dbReference type="GO" id="GO:0006355">
    <property type="term" value="P:regulation of DNA-templated transcription"/>
    <property type="evidence" value="ECO:0007669"/>
    <property type="project" value="InterPro"/>
</dbReference>
<name>A0A2T7NEY0_POMCA</name>
<evidence type="ECO:0000256" key="3">
    <source>
        <dbReference type="SAM" id="MobiDB-lite"/>
    </source>
</evidence>
<feature type="compositionally biased region" description="Low complexity" evidence="3">
    <location>
        <begin position="18"/>
        <end position="37"/>
    </location>
</feature>
<dbReference type="GO" id="GO:0005634">
    <property type="term" value="C:nucleus"/>
    <property type="evidence" value="ECO:0007669"/>
    <property type="project" value="UniProtKB-SubCell"/>
</dbReference>
<feature type="compositionally biased region" description="Low complexity" evidence="3">
    <location>
        <begin position="49"/>
        <end position="63"/>
    </location>
</feature>
<feature type="region of interest" description="Disordered" evidence="3">
    <location>
        <begin position="923"/>
        <end position="950"/>
    </location>
</feature>
<evidence type="ECO:0000256" key="2">
    <source>
        <dbReference type="ARBA" id="ARBA00023242"/>
    </source>
</evidence>
<dbReference type="OrthoDB" id="6257037at2759"/>
<dbReference type="InterPro" id="IPR036600">
    <property type="entry name" value="PAH_sf"/>
</dbReference>
<feature type="compositionally biased region" description="Polar residues" evidence="3">
    <location>
        <begin position="928"/>
        <end position="937"/>
    </location>
</feature>
<dbReference type="SUPFAM" id="SSF47762">
    <property type="entry name" value="PAH2 domain"/>
    <property type="match status" value="1"/>
</dbReference>
<comment type="caution">
    <text evidence="4">The sequence shown here is derived from an EMBL/GenBank/DDBJ whole genome shotgun (WGS) entry which is preliminary data.</text>
</comment>
<protein>
    <submittedName>
        <fullName evidence="4">Uncharacterized protein</fullName>
    </submittedName>
</protein>
<evidence type="ECO:0000313" key="5">
    <source>
        <dbReference type="Proteomes" id="UP000245119"/>
    </source>
</evidence>
<feature type="compositionally biased region" description="Basic and acidic residues" evidence="3">
    <location>
        <begin position="625"/>
        <end position="643"/>
    </location>
</feature>
<gene>
    <name evidence="4" type="ORF">C0Q70_20211</name>
</gene>
<reference evidence="4 5" key="1">
    <citation type="submission" date="2018-04" db="EMBL/GenBank/DDBJ databases">
        <title>The genome of golden apple snail Pomacea canaliculata provides insight into stress tolerance and invasive adaptation.</title>
        <authorList>
            <person name="Liu C."/>
            <person name="Liu B."/>
            <person name="Ren Y."/>
            <person name="Zhang Y."/>
            <person name="Wang H."/>
            <person name="Li S."/>
            <person name="Jiang F."/>
            <person name="Yin L."/>
            <person name="Zhang G."/>
            <person name="Qian W."/>
            <person name="Fan W."/>
        </authorList>
    </citation>
    <scope>NUCLEOTIDE SEQUENCE [LARGE SCALE GENOMIC DNA]</scope>
    <source>
        <strain evidence="4">SZHN2017</strain>
        <tissue evidence="4">Muscle</tissue>
    </source>
</reference>
<feature type="region of interest" description="Disordered" evidence="3">
    <location>
        <begin position="625"/>
        <end position="675"/>
    </location>
</feature>
<organism evidence="4 5">
    <name type="scientific">Pomacea canaliculata</name>
    <name type="common">Golden apple snail</name>
    <dbReference type="NCBI Taxonomy" id="400727"/>
    <lineage>
        <taxon>Eukaryota</taxon>
        <taxon>Metazoa</taxon>
        <taxon>Spiralia</taxon>
        <taxon>Lophotrochozoa</taxon>
        <taxon>Mollusca</taxon>
        <taxon>Gastropoda</taxon>
        <taxon>Caenogastropoda</taxon>
        <taxon>Architaenioglossa</taxon>
        <taxon>Ampullarioidea</taxon>
        <taxon>Ampullariidae</taxon>
        <taxon>Pomacea</taxon>
    </lineage>
</organism>
<feature type="region of interest" description="Disordered" evidence="3">
    <location>
        <begin position="18"/>
        <end position="89"/>
    </location>
</feature>
<feature type="region of interest" description="Disordered" evidence="3">
    <location>
        <begin position="853"/>
        <end position="879"/>
    </location>
</feature>
<feature type="compositionally biased region" description="Acidic residues" evidence="3">
    <location>
        <begin position="995"/>
        <end position="1005"/>
    </location>
</feature>
<feature type="region of interest" description="Disordered" evidence="3">
    <location>
        <begin position="500"/>
        <end position="607"/>
    </location>
</feature>
<accession>A0A2T7NEY0</accession>
<dbReference type="EMBL" id="PZQS01000013">
    <property type="protein sequence ID" value="PVD19720.1"/>
    <property type="molecule type" value="Genomic_DNA"/>
</dbReference>
<comment type="subcellular location">
    <subcellularLocation>
        <location evidence="1">Nucleus</location>
    </subcellularLocation>
</comment>
<evidence type="ECO:0000313" key="4">
    <source>
        <dbReference type="EMBL" id="PVD19720.1"/>
    </source>
</evidence>
<feature type="region of interest" description="Disordered" evidence="3">
    <location>
        <begin position="342"/>
        <end position="403"/>
    </location>
</feature>
<feature type="compositionally biased region" description="Gly residues" evidence="3">
    <location>
        <begin position="375"/>
        <end position="387"/>
    </location>
</feature>
<feature type="region of interest" description="Disordered" evidence="3">
    <location>
        <begin position="964"/>
        <end position="1005"/>
    </location>
</feature>
<dbReference type="Proteomes" id="UP000245119">
    <property type="component" value="Linkage Group LG13"/>
</dbReference>
<feature type="region of interest" description="Disordered" evidence="3">
    <location>
        <begin position="174"/>
        <end position="203"/>
    </location>
</feature>
<sequence length="1110" mass="119214">MESQQAAGQMMLFKASLSSISSEGNNTSSSSMSCEGNNTRKRKQTEVFGDQSYSGSSDGSSDSEPNRGVQQNVSRKYQPPVNRHQIRLKRHKSRKKCIGTNTYISTPVTVLPTSQGPPSAIVTSMGIFVPIHLASPAKLNSVFAEANISCSRGSKQQPCVTTAQLLNLGAVHSEVSDKATESEAPAGTQNNGVDGNRDRVTDPVESIGASAGVSTSSYHTVSGMLQDTCNSDSGYDLGQQSVRWQDICNNSMDRQVSCVSDEDTYIHGQQSNVHSPLASSTEQNCYNSSCHADSVVRHATAVTLPGSVRDGGENTTEVCMRSGRVKQVMDHSTERQEEVIQSSTVTSGWDSDEDTVSAGNESLEQGGSVDCCPSGSGGSPGSGGFVGGLEDEPSIMEPDSTSSSVDVHLQSCEKEQAECIMDKELQGGPATGKGVNLGPAVTVTSDIVQMAFDSICCSSSKQFLSCCQEKSFDSSLAKEWHKNLLGPAITSIFAITSQEVRKSTEQGNGASRTPVDIEDNPPDNTGTLEEVEQTSTNCADSPLSSDINKQWRRDNTTEIVPLDSSTSDPRSITKRPEDEVSGPSSDVYVSSSGLCTQRPPVTPHVSQPLLSNVCNLEVKDMFRQQKFPEKSRAKEEDPVRDSNKNSLHQGKHPKASVVETSCDSSEDSLQMQTSKAHEEGDACMDHPDARTDHGDCMDGNLVGENIGMEIQSQSDTADWPQSEHLTQGVAPECRTVAAESLSDQLHMQLLNERSPSKHRTSAASGHSISGTEAVSCVITSSTLGYAHRHSASSFAISSTLPVLSSSSVFQATPSSSLPAVSSGPHAQQTANQIKSPKGLCAIAPKPGAYIMKCPQLNPTSSATRGRTRGKEVSPKKRQLQRQVRAILPRGYTYEMKMTSPTKVAAKSLKRKATLICQRTSPAKPILPKTTSMTQMDTKGSPPCWQKAKGKSSCKREEVTKVGLVGRVAGEDRSHEESDGTASDVEEGAVLSQEDSQNEDDADGGDETYVSQLMAASTTIGFDPRKRLRLDKDSSSQGTMSKAEMRKEQKLAILAPDIMETDPKRDVRDTAFAQAYLNKLKVNLQNDPHTYSKLMQLLVQFEKDNGSPVQV</sequence>
<feature type="compositionally biased region" description="Polar residues" evidence="3">
    <location>
        <begin position="658"/>
        <end position="674"/>
    </location>
</feature>
<dbReference type="STRING" id="400727.A0A2T7NEY0"/>
<evidence type="ECO:0000256" key="1">
    <source>
        <dbReference type="ARBA" id="ARBA00004123"/>
    </source>
</evidence>
<keyword evidence="5" id="KW-1185">Reference proteome</keyword>
<feature type="compositionally biased region" description="Basic and acidic residues" evidence="3">
    <location>
        <begin position="968"/>
        <end position="977"/>
    </location>
</feature>
<feature type="region of interest" description="Disordered" evidence="3">
    <location>
        <begin position="813"/>
        <end position="832"/>
    </location>
</feature>
<feature type="compositionally biased region" description="Polar residues" evidence="3">
    <location>
        <begin position="522"/>
        <end position="548"/>
    </location>
</feature>
<keyword evidence="2" id="KW-0539">Nucleus</keyword>
<feature type="compositionally biased region" description="Low complexity" evidence="3">
    <location>
        <begin position="581"/>
        <end position="592"/>
    </location>
</feature>
<proteinExistence type="predicted"/>
<dbReference type="AlphaFoldDB" id="A0A2T7NEY0"/>